<reference evidence="2" key="1">
    <citation type="journal article" date="2021" name="PeerJ">
        <title>Extensive microbial diversity within the chicken gut microbiome revealed by metagenomics and culture.</title>
        <authorList>
            <person name="Gilroy R."/>
            <person name="Ravi A."/>
            <person name="Getino M."/>
            <person name="Pursley I."/>
            <person name="Horton D.L."/>
            <person name="Alikhan N.F."/>
            <person name="Baker D."/>
            <person name="Gharbi K."/>
            <person name="Hall N."/>
            <person name="Watson M."/>
            <person name="Adriaenssens E.M."/>
            <person name="Foster-Nyarko E."/>
            <person name="Jarju S."/>
            <person name="Secka A."/>
            <person name="Antonio M."/>
            <person name="Oren A."/>
            <person name="Chaudhuri R.R."/>
            <person name="La Ragione R."/>
            <person name="Hildebrand F."/>
            <person name="Pallen M.J."/>
        </authorList>
    </citation>
    <scope>NUCLEOTIDE SEQUENCE</scope>
    <source>
        <strain evidence="2">CHK183-1962</strain>
    </source>
</reference>
<dbReference type="Pfam" id="PF10050">
    <property type="entry name" value="DUF2284"/>
    <property type="match status" value="1"/>
</dbReference>
<protein>
    <submittedName>
        <fullName evidence="2">DUF2284 domain-containing protein</fullName>
    </submittedName>
</protein>
<feature type="region of interest" description="Disordered" evidence="1">
    <location>
        <begin position="182"/>
        <end position="261"/>
    </location>
</feature>
<sequence length="261" mass="30008">MTKDEIESFITQFPIYQYQFLKPDEIEYNDRVRTICKKECPRYGTSWSCPPAVGTVEECMERCHQYDDVLFFSSIAQVQDVMDLKESLATKAEHEKMTHLIEQYLREHQVDTYTLSSDSCAACDKCAYPKAACRHPEQMFPCIESHGIIVANLVEKFAMDYFLGEQYIVWFSLIFFKNAERQTSTDTVEETPEDSAEYESLQETEEPLSAGDVPEGEESQALVDDQENEESQPFENDQEGKERQTDETDQDGQKPGTASKV</sequence>
<dbReference type="EMBL" id="DXEK01000058">
    <property type="protein sequence ID" value="HIX76659.1"/>
    <property type="molecule type" value="Genomic_DNA"/>
</dbReference>
<dbReference type="Proteomes" id="UP000886890">
    <property type="component" value="Unassembled WGS sequence"/>
</dbReference>
<evidence type="ECO:0000313" key="3">
    <source>
        <dbReference type="Proteomes" id="UP000886890"/>
    </source>
</evidence>
<gene>
    <name evidence="2" type="ORF">H9734_03555</name>
</gene>
<name>A0A9D1XBX0_9FIRM</name>
<feature type="compositionally biased region" description="Acidic residues" evidence="1">
    <location>
        <begin position="187"/>
        <end position="206"/>
    </location>
</feature>
<comment type="caution">
    <text evidence="2">The sequence shown here is derived from an EMBL/GenBank/DDBJ whole genome shotgun (WGS) entry which is preliminary data.</text>
</comment>
<proteinExistence type="predicted"/>
<dbReference type="InterPro" id="IPR019271">
    <property type="entry name" value="DUF2284_metal-binding"/>
</dbReference>
<evidence type="ECO:0000313" key="2">
    <source>
        <dbReference type="EMBL" id="HIX76659.1"/>
    </source>
</evidence>
<organism evidence="2 3">
    <name type="scientific">Candidatus Fusicatenibacter merdavium</name>
    <dbReference type="NCBI Taxonomy" id="2838600"/>
    <lineage>
        <taxon>Bacteria</taxon>
        <taxon>Bacillati</taxon>
        <taxon>Bacillota</taxon>
        <taxon>Clostridia</taxon>
        <taxon>Lachnospirales</taxon>
        <taxon>Lachnospiraceae</taxon>
        <taxon>Fusicatenibacter</taxon>
    </lineage>
</organism>
<accession>A0A9D1XBX0</accession>
<dbReference type="AlphaFoldDB" id="A0A9D1XBX0"/>
<evidence type="ECO:0000256" key="1">
    <source>
        <dbReference type="SAM" id="MobiDB-lite"/>
    </source>
</evidence>
<reference evidence="2" key="2">
    <citation type="submission" date="2021-04" db="EMBL/GenBank/DDBJ databases">
        <authorList>
            <person name="Gilroy R."/>
        </authorList>
    </citation>
    <scope>NUCLEOTIDE SEQUENCE</scope>
    <source>
        <strain evidence="2">CHK183-1962</strain>
    </source>
</reference>
<feature type="compositionally biased region" description="Acidic residues" evidence="1">
    <location>
        <begin position="214"/>
        <end position="232"/>
    </location>
</feature>